<comment type="cofactor">
    <cofactor evidence="1 12 13">
        <name>Zn(2+)</name>
        <dbReference type="ChEBI" id="CHEBI:29105"/>
    </cofactor>
</comment>
<feature type="active site" description="Proton donor" evidence="10">
    <location>
        <position position="105"/>
    </location>
</feature>
<evidence type="ECO:0000256" key="9">
    <source>
        <dbReference type="ARBA" id="ARBA00049558"/>
    </source>
</evidence>
<dbReference type="PROSITE" id="PS00903">
    <property type="entry name" value="CYT_DCMP_DEAMINASES_1"/>
    <property type="match status" value="1"/>
</dbReference>
<dbReference type="GO" id="GO:0072527">
    <property type="term" value="P:pyrimidine-containing compound metabolic process"/>
    <property type="evidence" value="ECO:0007669"/>
    <property type="project" value="UniProtKB-ARBA"/>
</dbReference>
<keyword evidence="5 12" id="KW-0479">Metal-binding</keyword>
<name>A0A0P1KQW7_9SACH</name>
<dbReference type="GO" id="GO:0005829">
    <property type="term" value="C:cytosol"/>
    <property type="evidence" value="ECO:0007669"/>
    <property type="project" value="TreeGrafter"/>
</dbReference>
<comment type="similarity">
    <text evidence="3 13">Belongs to the cytidine and deoxycytidylate deaminase family.</text>
</comment>
<protein>
    <recommendedName>
        <fullName evidence="4 13">Cytidine deaminase</fullName>
        <ecNumber evidence="4 13">3.5.4.5</ecNumber>
    </recommendedName>
    <alternativeName>
        <fullName evidence="8 13">Cytidine aminohydrolase</fullName>
    </alternativeName>
</protein>
<dbReference type="GO" id="GO:0008270">
    <property type="term" value="F:zinc ion binding"/>
    <property type="evidence" value="ECO:0007669"/>
    <property type="project" value="UniProtKB-UniRule"/>
</dbReference>
<organism evidence="15 16">
    <name type="scientific">Lachancea quebecensis</name>
    <dbReference type="NCBI Taxonomy" id="1654605"/>
    <lineage>
        <taxon>Eukaryota</taxon>
        <taxon>Fungi</taxon>
        <taxon>Dikarya</taxon>
        <taxon>Ascomycota</taxon>
        <taxon>Saccharomycotina</taxon>
        <taxon>Saccharomycetes</taxon>
        <taxon>Saccharomycetales</taxon>
        <taxon>Saccharomycetaceae</taxon>
        <taxon>Lachancea</taxon>
    </lineage>
</organism>
<dbReference type="Proteomes" id="UP000236544">
    <property type="component" value="Unassembled WGS sequence"/>
</dbReference>
<evidence type="ECO:0000256" key="12">
    <source>
        <dbReference type="PIRSR" id="PIRSR606262-3"/>
    </source>
</evidence>
<feature type="binding site" evidence="12">
    <location>
        <position position="103"/>
    </location>
    <ligand>
        <name>Zn(2+)</name>
        <dbReference type="ChEBI" id="CHEBI:29105"/>
        <note>catalytic</note>
    </ligand>
</feature>
<keyword evidence="7 12" id="KW-0862">Zinc</keyword>
<comment type="function">
    <text evidence="2 13">This enzyme scavenges exogenous and endogenous cytidine and 2'-deoxycytidine for UMP synthesis.</text>
</comment>
<evidence type="ECO:0000259" key="14">
    <source>
        <dbReference type="PROSITE" id="PS51747"/>
    </source>
</evidence>
<sequence>MCKRCVNRRANLLSWESTSYNLKYRRPLRCLAARKTISMQMNAPLEHLTTEEFEKLKRNALEARQRSYSPYSKFRVGCCIMLKSKECILGANVENASYGGAICAERTAVVKAVTSGARDNWLCLAISGDSLESCISPCGICRQVIREFADLKMPIVMFNGDGSKHVIKTLQDLLPLSFGPEDLAD</sequence>
<evidence type="ECO:0000256" key="1">
    <source>
        <dbReference type="ARBA" id="ARBA00001947"/>
    </source>
</evidence>
<evidence type="ECO:0000256" key="2">
    <source>
        <dbReference type="ARBA" id="ARBA00003949"/>
    </source>
</evidence>
<dbReference type="NCBIfam" id="NF004064">
    <property type="entry name" value="PRK05578.1"/>
    <property type="match status" value="1"/>
</dbReference>
<feature type="binding site" evidence="12">
    <location>
        <position position="138"/>
    </location>
    <ligand>
        <name>Zn(2+)</name>
        <dbReference type="ChEBI" id="CHEBI:29105"/>
        <note>catalytic</note>
    </ligand>
</feature>
<keyword evidence="16" id="KW-1185">Reference proteome</keyword>
<dbReference type="InterPro" id="IPR006262">
    <property type="entry name" value="Cyt_deam_tetra"/>
</dbReference>
<dbReference type="GO" id="GO:0055086">
    <property type="term" value="P:nucleobase-containing small molecule metabolic process"/>
    <property type="evidence" value="ECO:0007669"/>
    <property type="project" value="UniProtKB-ARBA"/>
</dbReference>
<proteinExistence type="inferred from homology"/>
<evidence type="ECO:0000256" key="5">
    <source>
        <dbReference type="ARBA" id="ARBA00022723"/>
    </source>
</evidence>
<evidence type="ECO:0000256" key="10">
    <source>
        <dbReference type="PIRSR" id="PIRSR606262-1"/>
    </source>
</evidence>
<evidence type="ECO:0000256" key="3">
    <source>
        <dbReference type="ARBA" id="ARBA00006576"/>
    </source>
</evidence>
<reference evidence="16" key="1">
    <citation type="submission" date="2015-10" db="EMBL/GenBank/DDBJ databases">
        <authorList>
            <person name="Devillers H."/>
        </authorList>
    </citation>
    <scope>NUCLEOTIDE SEQUENCE [LARGE SCALE GENOMIC DNA]</scope>
</reference>
<dbReference type="GO" id="GO:0042802">
    <property type="term" value="F:identical protein binding"/>
    <property type="evidence" value="ECO:0007669"/>
    <property type="project" value="UniProtKB-ARBA"/>
</dbReference>
<dbReference type="InterPro" id="IPR016192">
    <property type="entry name" value="APOBEC/CMP_deaminase_Zn-bd"/>
</dbReference>
<dbReference type="AlphaFoldDB" id="A0A0P1KQW7"/>
<dbReference type="PANTHER" id="PTHR11644">
    <property type="entry name" value="CYTIDINE DEAMINASE"/>
    <property type="match status" value="1"/>
</dbReference>
<evidence type="ECO:0000256" key="11">
    <source>
        <dbReference type="PIRSR" id="PIRSR606262-2"/>
    </source>
</evidence>
<dbReference type="EMBL" id="LN890563">
    <property type="protein sequence ID" value="CUS22121.1"/>
    <property type="molecule type" value="Genomic_DNA"/>
</dbReference>
<dbReference type="EC" id="3.5.4.5" evidence="4 13"/>
<evidence type="ECO:0000256" key="13">
    <source>
        <dbReference type="RuleBase" id="RU364006"/>
    </source>
</evidence>
<dbReference type="Pfam" id="PF00383">
    <property type="entry name" value="dCMP_cyt_deam_1"/>
    <property type="match status" value="1"/>
</dbReference>
<dbReference type="InterPro" id="IPR002125">
    <property type="entry name" value="CMP_dCMP_dom"/>
</dbReference>
<dbReference type="PROSITE" id="PS51747">
    <property type="entry name" value="CYT_DCMP_DEAMINASES_2"/>
    <property type="match status" value="1"/>
</dbReference>
<evidence type="ECO:0000256" key="6">
    <source>
        <dbReference type="ARBA" id="ARBA00022801"/>
    </source>
</evidence>
<evidence type="ECO:0000256" key="4">
    <source>
        <dbReference type="ARBA" id="ARBA00012783"/>
    </source>
</evidence>
<dbReference type="OrthoDB" id="414540at2759"/>
<accession>A0A0P1KQW7</accession>
<comment type="catalytic activity">
    <reaction evidence="13">
        <text>2'-deoxycytidine + H2O + H(+) = 2'-deoxyuridine + NH4(+)</text>
        <dbReference type="Rhea" id="RHEA:13433"/>
        <dbReference type="ChEBI" id="CHEBI:15377"/>
        <dbReference type="ChEBI" id="CHEBI:15378"/>
        <dbReference type="ChEBI" id="CHEBI:15698"/>
        <dbReference type="ChEBI" id="CHEBI:16450"/>
        <dbReference type="ChEBI" id="CHEBI:28938"/>
        <dbReference type="EC" id="3.5.4.5"/>
    </reaction>
</comment>
<dbReference type="FunFam" id="3.40.140.10:FF:000008">
    <property type="entry name" value="Cytidine deaminase"/>
    <property type="match status" value="1"/>
</dbReference>
<feature type="binding site" evidence="12">
    <location>
        <position position="141"/>
    </location>
    <ligand>
        <name>Zn(2+)</name>
        <dbReference type="ChEBI" id="CHEBI:29105"/>
        <note>catalytic</note>
    </ligand>
</feature>
<dbReference type="SUPFAM" id="SSF53927">
    <property type="entry name" value="Cytidine deaminase-like"/>
    <property type="match status" value="1"/>
</dbReference>
<evidence type="ECO:0000256" key="7">
    <source>
        <dbReference type="ARBA" id="ARBA00022833"/>
    </source>
</evidence>
<feature type="binding site" evidence="11">
    <location>
        <begin position="92"/>
        <end position="98"/>
    </location>
    <ligand>
        <name>substrate</name>
    </ligand>
</feature>
<keyword evidence="6 13" id="KW-0378">Hydrolase</keyword>
<dbReference type="CDD" id="cd01283">
    <property type="entry name" value="cytidine_deaminase"/>
    <property type="match status" value="1"/>
</dbReference>
<dbReference type="NCBIfam" id="TIGR01354">
    <property type="entry name" value="cyt_deam_tetra"/>
    <property type="match status" value="1"/>
</dbReference>
<feature type="domain" description="CMP/dCMP-type deaminase" evidence="14">
    <location>
        <begin position="51"/>
        <end position="181"/>
    </location>
</feature>
<dbReference type="InterPro" id="IPR016193">
    <property type="entry name" value="Cytidine_deaminase-like"/>
</dbReference>
<dbReference type="GO" id="GO:0004126">
    <property type="term" value="F:cytidine deaminase activity"/>
    <property type="evidence" value="ECO:0007669"/>
    <property type="project" value="UniProtKB-UniRule"/>
</dbReference>
<dbReference type="Gene3D" id="3.40.140.10">
    <property type="entry name" value="Cytidine Deaminase, domain 2"/>
    <property type="match status" value="1"/>
</dbReference>
<evidence type="ECO:0000256" key="8">
    <source>
        <dbReference type="ARBA" id="ARBA00032005"/>
    </source>
</evidence>
<dbReference type="PANTHER" id="PTHR11644:SF2">
    <property type="entry name" value="CYTIDINE DEAMINASE"/>
    <property type="match status" value="1"/>
</dbReference>
<dbReference type="InterPro" id="IPR050202">
    <property type="entry name" value="Cyt/Deoxycyt_deaminase"/>
</dbReference>
<evidence type="ECO:0000313" key="15">
    <source>
        <dbReference type="EMBL" id="CUS22121.1"/>
    </source>
</evidence>
<comment type="catalytic activity">
    <reaction evidence="9 13">
        <text>cytidine + H2O + H(+) = uridine + NH4(+)</text>
        <dbReference type="Rhea" id="RHEA:16069"/>
        <dbReference type="ChEBI" id="CHEBI:15377"/>
        <dbReference type="ChEBI" id="CHEBI:15378"/>
        <dbReference type="ChEBI" id="CHEBI:16704"/>
        <dbReference type="ChEBI" id="CHEBI:17562"/>
        <dbReference type="ChEBI" id="CHEBI:28938"/>
        <dbReference type="EC" id="3.5.4.5"/>
    </reaction>
</comment>
<gene>
    <name evidence="15" type="ORF">LAQU0_S04e08680g</name>
</gene>
<evidence type="ECO:0000313" key="16">
    <source>
        <dbReference type="Proteomes" id="UP000236544"/>
    </source>
</evidence>